<dbReference type="InParanoid" id="K1XLL7"/>
<organism evidence="2 3">
    <name type="scientific">Marssonina brunnea f. sp. multigermtubi (strain MB_m1)</name>
    <name type="common">Marssonina leaf spot fungus</name>
    <dbReference type="NCBI Taxonomy" id="1072389"/>
    <lineage>
        <taxon>Eukaryota</taxon>
        <taxon>Fungi</taxon>
        <taxon>Dikarya</taxon>
        <taxon>Ascomycota</taxon>
        <taxon>Pezizomycotina</taxon>
        <taxon>Leotiomycetes</taxon>
        <taxon>Helotiales</taxon>
        <taxon>Drepanopezizaceae</taxon>
        <taxon>Drepanopeziza</taxon>
    </lineage>
</organism>
<dbReference type="GeneID" id="18764387"/>
<evidence type="ECO:0000256" key="1">
    <source>
        <dbReference type="SAM" id="MobiDB-lite"/>
    </source>
</evidence>
<dbReference type="KEGG" id="mbe:MBM_08452"/>
<dbReference type="HOGENOM" id="CLU_689021_0_0_1"/>
<accession>K1XLL7</accession>
<dbReference type="OrthoDB" id="3555379at2759"/>
<dbReference type="AlphaFoldDB" id="K1XLL7"/>
<protein>
    <submittedName>
        <fullName evidence="2">Uncharacterized protein</fullName>
    </submittedName>
</protein>
<feature type="region of interest" description="Disordered" evidence="1">
    <location>
        <begin position="329"/>
        <end position="351"/>
    </location>
</feature>
<reference evidence="2 3" key="1">
    <citation type="journal article" date="2012" name="BMC Genomics">
        <title>Sequencing the genome of Marssonina brunnea reveals fungus-poplar co-evolution.</title>
        <authorList>
            <person name="Zhu S."/>
            <person name="Cao Y.-Z."/>
            <person name="Jiang C."/>
            <person name="Tan B.-Y."/>
            <person name="Wang Z."/>
            <person name="Feng S."/>
            <person name="Zhang L."/>
            <person name="Su X.-H."/>
            <person name="Brejova B."/>
            <person name="Vinar T."/>
            <person name="Xu M."/>
            <person name="Wang M.-X."/>
            <person name="Zhang S.-G."/>
            <person name="Huang M.-R."/>
            <person name="Wu R."/>
            <person name="Zhou Y."/>
        </authorList>
    </citation>
    <scope>NUCLEOTIDE SEQUENCE [LARGE SCALE GENOMIC DNA]</scope>
    <source>
        <strain evidence="2 3">MB_m1</strain>
    </source>
</reference>
<evidence type="ECO:0000313" key="3">
    <source>
        <dbReference type="Proteomes" id="UP000006753"/>
    </source>
</evidence>
<gene>
    <name evidence="2" type="ORF">MBM_08452</name>
</gene>
<keyword evidence="3" id="KW-1185">Reference proteome</keyword>
<name>K1XLL7_MARBU</name>
<evidence type="ECO:0000313" key="2">
    <source>
        <dbReference type="EMBL" id="EKD13369.1"/>
    </source>
</evidence>
<sequence length="400" mass="44387">MTFPSVAKHLRRLRSPVLNPTPFPKPEVPLLKSDMCLANIKDDQECLEPAREQAVAPVIETRCLVSAEEKERDVPVEEDLMVYEHKSYTESLTFLRPKLGLIAGESDAYKTDPTIFVGIDLKYRPGVKQDISEVGIAILDSRALKFRRREGRICPPGFPIRAYNFTVADTPNADFAFGKAEIISAQELPSLFKKVALGHMALQPLYMAPKISVVFVGRDITANLARMGQGDPNFWKSENGMSLDVSGVIDLDILTADMGLVPAKLAKHQFRCAGNEANYTIRAMLKYVHYKTDDSNPEVQSMRDSVLKIASEGLPDGLIDVTNLDDGILSSSEPTERSSGSAESFSSMSKTTSEKYSKASDTIGRRFLVKLKELTGTHKRKQLGRRISMTNFFSEKDCLA</sequence>
<dbReference type="EMBL" id="JH921450">
    <property type="protein sequence ID" value="EKD13369.1"/>
    <property type="molecule type" value="Genomic_DNA"/>
</dbReference>
<feature type="compositionally biased region" description="Low complexity" evidence="1">
    <location>
        <begin position="330"/>
        <end position="349"/>
    </location>
</feature>
<dbReference type="RefSeq" id="XP_007296341.1">
    <property type="nucleotide sequence ID" value="XM_007296279.1"/>
</dbReference>
<dbReference type="Proteomes" id="UP000006753">
    <property type="component" value="Unassembled WGS sequence"/>
</dbReference>
<proteinExistence type="predicted"/>